<dbReference type="AlphaFoldDB" id="A0A1M6Y8H2"/>
<accession>A0A1M6Y8H2</accession>
<evidence type="ECO:0000313" key="2">
    <source>
        <dbReference type="EMBL" id="SHL14325.1"/>
    </source>
</evidence>
<evidence type="ECO:0000256" key="1">
    <source>
        <dbReference type="ARBA" id="ARBA00001954"/>
    </source>
</evidence>
<dbReference type="STRING" id="1419482.SAMN05444266_102192"/>
<dbReference type="RefSeq" id="WP_073078843.1">
    <property type="nucleotide sequence ID" value="NZ_FRBL01000002.1"/>
</dbReference>
<dbReference type="GO" id="GO:0005506">
    <property type="term" value="F:iron ion binding"/>
    <property type="evidence" value="ECO:0007669"/>
    <property type="project" value="UniProtKB-ARBA"/>
</dbReference>
<dbReference type="PANTHER" id="PTHR20883:SF48">
    <property type="entry name" value="ECTOINE DIOXYGENASE"/>
    <property type="match status" value="1"/>
</dbReference>
<gene>
    <name evidence="2" type="ORF">SAMN05444266_102192</name>
</gene>
<organism evidence="2 3">
    <name type="scientific">Chitinophaga jiangningensis</name>
    <dbReference type="NCBI Taxonomy" id="1419482"/>
    <lineage>
        <taxon>Bacteria</taxon>
        <taxon>Pseudomonadati</taxon>
        <taxon>Bacteroidota</taxon>
        <taxon>Chitinophagia</taxon>
        <taxon>Chitinophagales</taxon>
        <taxon>Chitinophagaceae</taxon>
        <taxon>Chitinophaga</taxon>
    </lineage>
</organism>
<sequence>MNNLAQHKQLFENKGFDIVGDVYDAASIDTIIAAIQQADTNRPTFRRSADLFAIRRFLHEIPQVLPLLLNENMRKLITEIMGPDYFIVKSIFFDKPAGSNWYVSYHQDLTISVDNRQELAGFGPWTVKTNQFAVQPPLAYLQNIVTLRIHLDVTTANNGALRVIPGSHKQGVFRPENIDWSTTSESTCEVPAGGVMLMKPLLLHSSGRTTNEQQRRVIHIEFSNMALPSSINWAEKITLQ</sequence>
<dbReference type="SUPFAM" id="SSF51197">
    <property type="entry name" value="Clavaminate synthase-like"/>
    <property type="match status" value="1"/>
</dbReference>
<dbReference type="EMBL" id="FRBL01000002">
    <property type="protein sequence ID" value="SHL14325.1"/>
    <property type="molecule type" value="Genomic_DNA"/>
</dbReference>
<proteinExistence type="predicted"/>
<name>A0A1M6Y8H2_9BACT</name>
<dbReference type="OrthoDB" id="9791262at2"/>
<comment type="cofactor">
    <cofactor evidence="1">
        <name>Fe(2+)</name>
        <dbReference type="ChEBI" id="CHEBI:29033"/>
    </cofactor>
</comment>
<reference evidence="2 3" key="1">
    <citation type="submission" date="2016-11" db="EMBL/GenBank/DDBJ databases">
        <authorList>
            <person name="Jaros S."/>
            <person name="Januszkiewicz K."/>
            <person name="Wedrychowicz H."/>
        </authorList>
    </citation>
    <scope>NUCLEOTIDE SEQUENCE [LARGE SCALE GENOMIC DNA]</scope>
    <source>
        <strain evidence="2 3">DSM 27406</strain>
    </source>
</reference>
<dbReference type="Proteomes" id="UP000184420">
    <property type="component" value="Unassembled WGS sequence"/>
</dbReference>
<dbReference type="Gene3D" id="2.60.120.620">
    <property type="entry name" value="q2cbj1_9rhob like domain"/>
    <property type="match status" value="1"/>
</dbReference>
<protein>
    <submittedName>
        <fullName evidence="2">Phytanoyl-CoA dioxygenase (PhyH)</fullName>
    </submittedName>
</protein>
<keyword evidence="2" id="KW-0560">Oxidoreductase</keyword>
<keyword evidence="3" id="KW-1185">Reference proteome</keyword>
<dbReference type="Pfam" id="PF05721">
    <property type="entry name" value="PhyH"/>
    <property type="match status" value="1"/>
</dbReference>
<dbReference type="PANTHER" id="PTHR20883">
    <property type="entry name" value="PHYTANOYL-COA DIOXYGENASE DOMAIN CONTAINING 1"/>
    <property type="match status" value="1"/>
</dbReference>
<evidence type="ECO:0000313" key="3">
    <source>
        <dbReference type="Proteomes" id="UP000184420"/>
    </source>
</evidence>
<dbReference type="InterPro" id="IPR008775">
    <property type="entry name" value="Phytyl_CoA_dOase-like"/>
</dbReference>
<dbReference type="GO" id="GO:0016706">
    <property type="term" value="F:2-oxoglutarate-dependent dioxygenase activity"/>
    <property type="evidence" value="ECO:0007669"/>
    <property type="project" value="UniProtKB-ARBA"/>
</dbReference>
<keyword evidence="2" id="KW-0223">Dioxygenase</keyword>